<gene>
    <name evidence="1" type="ORF">H8790_13070</name>
</gene>
<reference evidence="1 2" key="1">
    <citation type="submission" date="2020-08" db="EMBL/GenBank/DDBJ databases">
        <authorList>
            <person name="Liu C."/>
            <person name="Sun Q."/>
        </authorList>
    </citation>
    <scope>NUCLEOTIDE SEQUENCE [LARGE SCALE GENOMIC DNA]</scope>
    <source>
        <strain evidence="1 2">NSJ-62</strain>
    </source>
</reference>
<dbReference type="AlphaFoldDB" id="A0A7G9B469"/>
<sequence>MNIAKLENGTSFDLRAKVSVAKAERLCYDEDIQISRTERIMMEGDFP</sequence>
<dbReference type="EMBL" id="CP060490">
    <property type="protein sequence ID" value="QNL44350.1"/>
    <property type="molecule type" value="Genomic_DNA"/>
</dbReference>
<protein>
    <submittedName>
        <fullName evidence="1">Uncharacterized protein</fullName>
    </submittedName>
</protein>
<evidence type="ECO:0000313" key="2">
    <source>
        <dbReference type="Proteomes" id="UP000515960"/>
    </source>
</evidence>
<proteinExistence type="predicted"/>
<dbReference type="Proteomes" id="UP000515960">
    <property type="component" value="Chromosome"/>
</dbReference>
<accession>A0A7G9B469</accession>
<dbReference type="KEGG" id="ohi:H8790_13070"/>
<name>A0A7G9B469_9FIRM</name>
<dbReference type="RefSeq" id="WP_187332951.1">
    <property type="nucleotide sequence ID" value="NZ_CP060490.1"/>
</dbReference>
<evidence type="ECO:0000313" key="1">
    <source>
        <dbReference type="EMBL" id="QNL44350.1"/>
    </source>
</evidence>
<keyword evidence="2" id="KW-1185">Reference proteome</keyword>
<organism evidence="1 2">
    <name type="scientific">Oscillibacter hominis</name>
    <dbReference type="NCBI Taxonomy" id="2763056"/>
    <lineage>
        <taxon>Bacteria</taxon>
        <taxon>Bacillati</taxon>
        <taxon>Bacillota</taxon>
        <taxon>Clostridia</taxon>
        <taxon>Eubacteriales</taxon>
        <taxon>Oscillospiraceae</taxon>
        <taxon>Oscillibacter</taxon>
    </lineage>
</organism>